<evidence type="ECO:0000259" key="3">
    <source>
        <dbReference type="PROSITE" id="PS50222"/>
    </source>
</evidence>
<feature type="domain" description="EF-hand" evidence="3">
    <location>
        <begin position="44"/>
        <end position="79"/>
    </location>
</feature>
<feature type="domain" description="EF-hand" evidence="3">
    <location>
        <begin position="8"/>
        <end position="43"/>
    </location>
</feature>
<evidence type="ECO:0000313" key="4">
    <source>
        <dbReference type="Proteomes" id="UP000504606"/>
    </source>
</evidence>
<feature type="domain" description="EF-hand" evidence="3">
    <location>
        <begin position="120"/>
        <end position="155"/>
    </location>
</feature>
<gene>
    <name evidence="5" type="primary">LOC113206744</name>
</gene>
<dbReference type="PROSITE" id="PS00018">
    <property type="entry name" value="EF_HAND_1"/>
    <property type="match status" value="1"/>
</dbReference>
<evidence type="ECO:0000256" key="2">
    <source>
        <dbReference type="ARBA" id="ARBA00022837"/>
    </source>
</evidence>
<feature type="domain" description="EF-hand" evidence="3">
    <location>
        <begin position="84"/>
        <end position="119"/>
    </location>
</feature>
<dbReference type="GeneID" id="113206744"/>
<accession>A0A9C6TYL8</accession>
<dbReference type="PANTHER" id="PTHR23048:SF0">
    <property type="entry name" value="CALMODULIN LIKE 3"/>
    <property type="match status" value="1"/>
</dbReference>
<dbReference type="InterPro" id="IPR011992">
    <property type="entry name" value="EF-hand-dom_pair"/>
</dbReference>
<keyword evidence="4" id="KW-1185">Reference proteome</keyword>
<dbReference type="OrthoDB" id="26525at2759"/>
<dbReference type="Pfam" id="PF13499">
    <property type="entry name" value="EF-hand_7"/>
    <property type="match status" value="2"/>
</dbReference>
<dbReference type="SMART" id="SM00054">
    <property type="entry name" value="EFh"/>
    <property type="match status" value="4"/>
</dbReference>
<dbReference type="CDD" id="cd00051">
    <property type="entry name" value="EFh"/>
    <property type="match status" value="1"/>
</dbReference>
<dbReference type="FunFam" id="1.10.238.10:FF:000003">
    <property type="entry name" value="Calmodulin A"/>
    <property type="match status" value="1"/>
</dbReference>
<reference evidence="5" key="1">
    <citation type="submission" date="2025-08" db="UniProtKB">
        <authorList>
            <consortium name="RefSeq"/>
        </authorList>
    </citation>
    <scope>IDENTIFICATION</scope>
    <source>
        <tissue evidence="5">Whole organism</tissue>
    </source>
</reference>
<dbReference type="InterPro" id="IPR002048">
    <property type="entry name" value="EF_hand_dom"/>
</dbReference>
<keyword evidence="1" id="KW-0677">Repeat</keyword>
<protein>
    <submittedName>
        <fullName evidence="5">Troponin C, isoallergen Bla g 6.0101</fullName>
    </submittedName>
</protein>
<name>A0A9C6TYL8_FRAOC</name>
<dbReference type="GO" id="GO:0005509">
    <property type="term" value="F:calcium ion binding"/>
    <property type="evidence" value="ECO:0007669"/>
    <property type="project" value="InterPro"/>
</dbReference>
<dbReference type="Proteomes" id="UP000504606">
    <property type="component" value="Unplaced"/>
</dbReference>
<dbReference type="InterPro" id="IPR018247">
    <property type="entry name" value="EF_Hand_1_Ca_BS"/>
</dbReference>
<sequence>MVEDLTKSQTKMLERVFQDYDKGKTGKINVDEIYDMMEQIGAGLNKAAIQTMIQEVDTWGSGELDFHAFATLAARFIVEEDPNKLRDELRQAFLFFDREGNGYITTDQLREILWELDGTIGVEDMNQIMEEIDADGSGTVDFEEFLAVMMGGEEEKEKKFVGE</sequence>
<evidence type="ECO:0000256" key="1">
    <source>
        <dbReference type="ARBA" id="ARBA00022737"/>
    </source>
</evidence>
<evidence type="ECO:0000313" key="5">
    <source>
        <dbReference type="RefSeq" id="XP_052124751.1"/>
    </source>
</evidence>
<keyword evidence="2" id="KW-0106">Calcium</keyword>
<dbReference type="Gene3D" id="1.10.238.10">
    <property type="entry name" value="EF-hand"/>
    <property type="match status" value="2"/>
</dbReference>
<dbReference type="PROSITE" id="PS50222">
    <property type="entry name" value="EF_HAND_2"/>
    <property type="match status" value="4"/>
</dbReference>
<proteinExistence type="predicted"/>
<dbReference type="PANTHER" id="PTHR23048">
    <property type="entry name" value="MYOSIN LIGHT CHAIN 1, 3"/>
    <property type="match status" value="1"/>
</dbReference>
<organism evidence="4 5">
    <name type="scientific">Frankliniella occidentalis</name>
    <name type="common">Western flower thrips</name>
    <name type="synonym">Euthrips occidentalis</name>
    <dbReference type="NCBI Taxonomy" id="133901"/>
    <lineage>
        <taxon>Eukaryota</taxon>
        <taxon>Metazoa</taxon>
        <taxon>Ecdysozoa</taxon>
        <taxon>Arthropoda</taxon>
        <taxon>Hexapoda</taxon>
        <taxon>Insecta</taxon>
        <taxon>Pterygota</taxon>
        <taxon>Neoptera</taxon>
        <taxon>Paraneoptera</taxon>
        <taxon>Thysanoptera</taxon>
        <taxon>Terebrantia</taxon>
        <taxon>Thripoidea</taxon>
        <taxon>Thripidae</taxon>
        <taxon>Frankliniella</taxon>
    </lineage>
</organism>
<dbReference type="KEGG" id="foc:113206744"/>
<dbReference type="RefSeq" id="XP_052124751.1">
    <property type="nucleotide sequence ID" value="XM_052268791.1"/>
</dbReference>
<dbReference type="InterPro" id="IPR050230">
    <property type="entry name" value="CALM/Myosin/TropC-like"/>
</dbReference>
<dbReference type="GO" id="GO:0016460">
    <property type="term" value="C:myosin II complex"/>
    <property type="evidence" value="ECO:0007669"/>
    <property type="project" value="TreeGrafter"/>
</dbReference>
<dbReference type="SUPFAM" id="SSF47473">
    <property type="entry name" value="EF-hand"/>
    <property type="match status" value="1"/>
</dbReference>
<dbReference type="AlphaFoldDB" id="A0A9C6TYL8"/>